<dbReference type="Pfam" id="PF13847">
    <property type="entry name" value="Methyltransf_31"/>
    <property type="match status" value="1"/>
</dbReference>
<dbReference type="EMBL" id="GBYB01008119">
    <property type="protein sequence ID" value="JAG77886.1"/>
    <property type="molecule type" value="Transcribed_RNA"/>
</dbReference>
<dbReference type="FunFam" id="3.40.50.150:FF:000110">
    <property type="entry name" value="methyltransferase-like protein 13 isoform X1"/>
    <property type="match status" value="1"/>
</dbReference>
<dbReference type="PANTHER" id="PTHR12176">
    <property type="entry name" value="SAM-DEPENDENT METHYLTRANSFERASE SUPERFAMILY PROTEIN"/>
    <property type="match status" value="1"/>
</dbReference>
<keyword evidence="3" id="KW-0808">Transferase</keyword>
<dbReference type="Pfam" id="PF01564">
    <property type="entry name" value="Spermine_synth"/>
    <property type="match status" value="1"/>
</dbReference>
<dbReference type="CDD" id="cd02440">
    <property type="entry name" value="AdoMet_MTases"/>
    <property type="match status" value="2"/>
</dbReference>
<dbReference type="Gene3D" id="3.40.50.150">
    <property type="entry name" value="Vaccinia Virus protein VP39"/>
    <property type="match status" value="2"/>
</dbReference>
<sequence>SHSRYRFRNTHNFQIKIKNRNCNMNLLPKCHGEFSKADYWNTFFKKRGEKAFEWYGEYPELCGQLSKFIKTNDDVLVVGCGNSTLSMDLHDMGHSSITSIDISKIVIDQMRDKHKIDRPNLVFHQMDATETTFPDDKFSVVLDKGTLDALMPDSNEDTVLRINKFFNEISRLLRRGGRYICISLLQEHILKKIVDYFSSPNYLLRITRCHEVENKTRETEGSAMPVFFVVATKFPGITQRVLELSLTDSPPIRISTPEEFVNSVLSNQQSALVCDRLQKRSIADVGEVNLDLYLPGNDSPRYTIYVLDRPSTSGKSYAAFLVPQGRDTNWFFGTPEGRRHFLSSVDKDRVSIVILRREHKFIDWNQVKSELAPSIKNLSPPGLPKNYIINYLSLGEDVGQREVLHEGESQLSGKFVVEEVVEGNESRSRRLIFLDNQFVVQSEAKIRCIKTRRGKIKKVVDPGCLACEHHAFMSLGVSEILQTQNNGEILVVGLGGGGLCLFLRHCFPKLKITAVDIDEVMLKIATDWFDFVVDDQTRVVIRDGVQFLDEAAHEMKRFDAILFDVDSKDVSVGMSCPPKQFLQSSTLASVLKCLNDDGLFILNLVCRDKGLRPAILEDLKKTFASIASMKTAHVVNEILMCSKNSKGDQWMRKLKTSAELFNETAKKKKLLSSDAVDVTELLNGLTIES</sequence>
<dbReference type="InterPro" id="IPR051419">
    <property type="entry name" value="Lys/N-term_MeTrsfase_sf"/>
</dbReference>
<dbReference type="InterPro" id="IPR029063">
    <property type="entry name" value="SAM-dependent_MTases_sf"/>
</dbReference>
<keyword evidence="4" id="KW-0511">Multifunctional enzyme</keyword>
<evidence type="ECO:0000313" key="6">
    <source>
        <dbReference type="EMBL" id="JAG77886.1"/>
    </source>
</evidence>
<dbReference type="AlphaFoldDB" id="A0A0C9QWK3"/>
<dbReference type="InterPro" id="IPR025714">
    <property type="entry name" value="Methyltranfer_dom"/>
</dbReference>
<organism evidence="6">
    <name type="scientific">Fopius arisanus</name>
    <dbReference type="NCBI Taxonomy" id="64838"/>
    <lineage>
        <taxon>Eukaryota</taxon>
        <taxon>Metazoa</taxon>
        <taxon>Ecdysozoa</taxon>
        <taxon>Arthropoda</taxon>
        <taxon>Hexapoda</taxon>
        <taxon>Insecta</taxon>
        <taxon>Pterygota</taxon>
        <taxon>Neoptera</taxon>
        <taxon>Endopterygota</taxon>
        <taxon>Hymenoptera</taxon>
        <taxon>Apocrita</taxon>
        <taxon>Ichneumonoidea</taxon>
        <taxon>Braconidae</taxon>
        <taxon>Opiinae</taxon>
        <taxon>Fopius</taxon>
    </lineage>
</organism>
<dbReference type="PANTHER" id="PTHR12176:SF78">
    <property type="entry name" value="EEF1A LYSINE AND N-TERMINAL METHYLTRANSFERASE"/>
    <property type="match status" value="1"/>
</dbReference>
<feature type="domain" description="Methyltransferase" evidence="5">
    <location>
        <begin position="70"/>
        <end position="185"/>
    </location>
</feature>
<dbReference type="SUPFAM" id="SSF53335">
    <property type="entry name" value="S-adenosyl-L-methionine-dependent methyltransferases"/>
    <property type="match status" value="2"/>
</dbReference>
<feature type="non-terminal residue" evidence="6">
    <location>
        <position position="1"/>
    </location>
</feature>
<evidence type="ECO:0000256" key="2">
    <source>
        <dbReference type="ARBA" id="ARBA00022603"/>
    </source>
</evidence>
<keyword evidence="2" id="KW-0489">Methyltransferase</keyword>
<evidence type="ECO:0000256" key="1">
    <source>
        <dbReference type="ARBA" id="ARBA00008361"/>
    </source>
</evidence>
<name>A0A0C9QWK3_9HYME</name>
<evidence type="ECO:0000256" key="3">
    <source>
        <dbReference type="ARBA" id="ARBA00022679"/>
    </source>
</evidence>
<dbReference type="GO" id="GO:0008168">
    <property type="term" value="F:methyltransferase activity"/>
    <property type="evidence" value="ECO:0007669"/>
    <property type="project" value="UniProtKB-KW"/>
</dbReference>
<evidence type="ECO:0000256" key="4">
    <source>
        <dbReference type="ARBA" id="ARBA00023268"/>
    </source>
</evidence>
<gene>
    <name evidence="6" type="primary">CG2614</name>
    <name evidence="6" type="ORF">g.9402</name>
</gene>
<accession>A0A0C9QWK3</accession>
<dbReference type="GO" id="GO:0032259">
    <property type="term" value="P:methylation"/>
    <property type="evidence" value="ECO:0007669"/>
    <property type="project" value="UniProtKB-KW"/>
</dbReference>
<comment type="similarity">
    <text evidence="1">Belongs to the methyltransferase superfamily.</text>
</comment>
<reference evidence="6" key="1">
    <citation type="submission" date="2015-01" db="EMBL/GenBank/DDBJ databases">
        <title>Transcriptome Assembly of Fopius arisanus.</title>
        <authorList>
            <person name="Geib S."/>
        </authorList>
    </citation>
    <scope>NUCLEOTIDE SEQUENCE</scope>
</reference>
<proteinExistence type="inferred from homology"/>
<protein>
    <submittedName>
        <fullName evidence="6">CG2614 protein</fullName>
    </submittedName>
</protein>
<evidence type="ECO:0000259" key="5">
    <source>
        <dbReference type="Pfam" id="PF13847"/>
    </source>
</evidence>